<reference evidence="3" key="1">
    <citation type="submission" date="2023-07" db="EMBL/GenBank/DDBJ databases">
        <title>The carbon used by Thiothrix.</title>
        <authorList>
            <person name="Chen L."/>
        </authorList>
    </citation>
    <scope>NUCLEOTIDE SEQUENCE [LARGE SCALE GENOMIC DNA]</scope>
</reference>
<protein>
    <submittedName>
        <fullName evidence="2">DUF1007 family protein</fullName>
    </submittedName>
</protein>
<organism evidence="2 3">
    <name type="scientific">Candidatus Thiothrix phosphatis</name>
    <dbReference type="NCBI Taxonomy" id="3112415"/>
    <lineage>
        <taxon>Bacteria</taxon>
        <taxon>Pseudomonadati</taxon>
        <taxon>Pseudomonadota</taxon>
        <taxon>Gammaproteobacteria</taxon>
        <taxon>Thiotrichales</taxon>
        <taxon>Thiotrichaceae</taxon>
        <taxon>Thiothrix</taxon>
    </lineage>
</organism>
<feature type="signal peptide" evidence="1">
    <location>
        <begin position="1"/>
        <end position="22"/>
    </location>
</feature>
<dbReference type="Pfam" id="PF06226">
    <property type="entry name" value="DUF1007"/>
    <property type="match status" value="1"/>
</dbReference>
<accession>A0ABU6D2P6</accession>
<evidence type="ECO:0000256" key="1">
    <source>
        <dbReference type="SAM" id="SignalP"/>
    </source>
</evidence>
<name>A0ABU6D2P6_9GAMM</name>
<keyword evidence="1" id="KW-0732">Signal</keyword>
<evidence type="ECO:0000313" key="3">
    <source>
        <dbReference type="Proteomes" id="UP001308005"/>
    </source>
</evidence>
<sequence>MRLNRLPYLSVLLLALGGQAFAHGFHYQLDVASQLQENANGELTGVRMNWFYDTEVTDMLLEGEDLSAAKRAETLQTIGQQVIADLGKLHYFTNLSLDGKPLALAAATDFHMDLSPDNHLNLNFLLPLPAAQDLHGKHLDITMADSTGSAILIYKDVSRIRLGEKLAAACTLTLQDRQAFADGEPAQLLRMQCQ</sequence>
<comment type="caution">
    <text evidence="2">The sequence shown here is derived from an EMBL/GenBank/DDBJ whole genome shotgun (WGS) entry which is preliminary data.</text>
</comment>
<feature type="chain" id="PRO_5045883716" evidence="1">
    <location>
        <begin position="23"/>
        <end position="194"/>
    </location>
</feature>
<evidence type="ECO:0000313" key="2">
    <source>
        <dbReference type="EMBL" id="MEB4592593.1"/>
    </source>
</evidence>
<proteinExistence type="predicted"/>
<dbReference type="InterPro" id="IPR010412">
    <property type="entry name" value="DUF1007"/>
</dbReference>
<gene>
    <name evidence="2" type="ORF">VSS37_16525</name>
</gene>
<dbReference type="EMBL" id="JAYMYJ010000139">
    <property type="protein sequence ID" value="MEB4592593.1"/>
    <property type="molecule type" value="Genomic_DNA"/>
</dbReference>
<reference evidence="2 3" key="2">
    <citation type="submission" date="2024-01" db="EMBL/GenBank/DDBJ databases">
        <authorList>
            <person name="Xie X."/>
        </authorList>
    </citation>
    <scope>NUCLEOTIDE SEQUENCE [LARGE SCALE GENOMIC DNA]</scope>
    <source>
        <strain evidence="2">SCUT-1</strain>
    </source>
</reference>
<keyword evidence="3" id="KW-1185">Reference proteome</keyword>
<dbReference type="RefSeq" id="WP_324696968.1">
    <property type="nucleotide sequence ID" value="NZ_JAYMYJ010000139.1"/>
</dbReference>
<dbReference type="Proteomes" id="UP001308005">
    <property type="component" value="Unassembled WGS sequence"/>
</dbReference>